<feature type="chain" id="PRO_5004975432" evidence="1">
    <location>
        <begin position="22"/>
        <end position="1172"/>
    </location>
</feature>
<feature type="signal peptide" evidence="1">
    <location>
        <begin position="1"/>
        <end position="21"/>
    </location>
</feature>
<keyword evidence="1" id="KW-0732">Signal</keyword>
<protein>
    <submittedName>
        <fullName evidence="2">Uncharacterized protein</fullName>
    </submittedName>
</protein>
<name>X6ND58_RETFI</name>
<accession>X6ND58</accession>
<organism evidence="2 3">
    <name type="scientific">Reticulomyxa filosa</name>
    <dbReference type="NCBI Taxonomy" id="46433"/>
    <lineage>
        <taxon>Eukaryota</taxon>
        <taxon>Sar</taxon>
        <taxon>Rhizaria</taxon>
        <taxon>Retaria</taxon>
        <taxon>Foraminifera</taxon>
        <taxon>Monothalamids</taxon>
        <taxon>Reticulomyxidae</taxon>
        <taxon>Reticulomyxa</taxon>
    </lineage>
</organism>
<sequence>MAISTCLCLLFLCLRTFIGHSCDGIQVHFTKALTFYRLSNATDKDVESEITDAWTESANETHCISSYDPSVCYLLFVSIGQGTVDPWQITLNGSVTESIEGNASSFSYFLHNYTISPIPICYFDCSSSEQWLTLRPLNDAWDTSAWRATYDIILDINETQSFAAGMSRDYAYESSCNNVGSDKCFRVQVANVGFMIGLGGENMKENPSSATTIFDSGFTHLHSYYHYYVQNGVGQGDPRACFQCSGLRLFVQPSGWYEDLSWKIEVIHDASEVNATELDGVDRLTCSTTFNRFVSYCLEYLPNRCYKMTVAANVASGGSPSSWALETIATVVVVINDTDIVVETGDNLYTQSLVLYLNGNNTRYSNDSQVCFPAVPTVDPTSAPTPSPTLAPSVSPTTTSGSTHVEVYTDQYGSFNCSGDGREDIDICIVICPNKNSCRFTSIYCPIKHNSACNLYAQDTAAGSDTTIYGENAKSLYLHAEGPFTWSNAYIEFNGQKNNNLTMIADANLSRSFDGTYVNTSATFVNISCAFGCANFAFFDDPKLVSKDDALHELYFHKYVGEDYVMLTLDTAYRDYVSLVLHFTQYFPSTDDGFTINIQLPNNGAFEWQCKNTSVYFQAEFFSDDAVNTQVDIENCNFIRSVLTFEEVEYLRLYQSSISESNVSISSVVNHSLIVFDGISNDLGGFVSLSLPLPSPANEELDVYVKLRNYVTLYGQTNSTYPYHNITLNCDSSYPCSFSTDVINMLVRQFNVICNGAYTCRYNDWQIGLVHAHGGLLLIADGVQSLRDTVLTYDASYAANINLELSCKDGACYEFEIAALSNTTIHLGQNMTVTCDNSNTLSTYTCDELIVTCPSLMSATTQTTNPNRCAIDMSKLSKVQSGGRQTIRSYSGPPFVTLICDNRRGDASCVNAIVECDDPYGAKQCAMTYSNPDKSWNCSGQCLDYSYQLEGAYFVSSSQRLFHDMVINCSAANAYSTSCHVLCNDDNSCQDLSVYCPIASDASVCSLTCNGASGCHNVQIFGQNSQSLYVTCNGDESCWSMKVYHNNKRSKVLAIGGTSNIAMYTLKNVKVYSSATESNLISCSMPYSCTDCMLNLVVLGGYGHTTDVYCEASSTCVRLKLVVNWAAYYSKRTRNRHDSIVALRQLVCTGQYRAARILQQHDEQQHLRVQTT</sequence>
<dbReference type="Proteomes" id="UP000023152">
    <property type="component" value="Unassembled WGS sequence"/>
</dbReference>
<evidence type="ECO:0000313" key="2">
    <source>
        <dbReference type="EMBL" id="ETO23267.1"/>
    </source>
</evidence>
<keyword evidence="3" id="KW-1185">Reference proteome</keyword>
<gene>
    <name evidence="2" type="ORF">RFI_13916</name>
</gene>
<dbReference type="EMBL" id="ASPP01010078">
    <property type="protein sequence ID" value="ETO23267.1"/>
    <property type="molecule type" value="Genomic_DNA"/>
</dbReference>
<evidence type="ECO:0000313" key="3">
    <source>
        <dbReference type="Proteomes" id="UP000023152"/>
    </source>
</evidence>
<dbReference type="AlphaFoldDB" id="X6ND58"/>
<comment type="caution">
    <text evidence="2">The sequence shown here is derived from an EMBL/GenBank/DDBJ whole genome shotgun (WGS) entry which is preliminary data.</text>
</comment>
<reference evidence="2 3" key="1">
    <citation type="journal article" date="2013" name="Curr. Biol.">
        <title>The Genome of the Foraminiferan Reticulomyxa filosa.</title>
        <authorList>
            <person name="Glockner G."/>
            <person name="Hulsmann N."/>
            <person name="Schleicher M."/>
            <person name="Noegel A.A."/>
            <person name="Eichinger L."/>
            <person name="Gallinger C."/>
            <person name="Pawlowski J."/>
            <person name="Sierra R."/>
            <person name="Euteneuer U."/>
            <person name="Pillet L."/>
            <person name="Moustafa A."/>
            <person name="Platzer M."/>
            <person name="Groth M."/>
            <person name="Szafranski K."/>
            <person name="Schliwa M."/>
        </authorList>
    </citation>
    <scope>NUCLEOTIDE SEQUENCE [LARGE SCALE GENOMIC DNA]</scope>
</reference>
<evidence type="ECO:0000256" key="1">
    <source>
        <dbReference type="SAM" id="SignalP"/>
    </source>
</evidence>
<proteinExistence type="predicted"/>